<organism evidence="1 2">
    <name type="scientific">Tagetes erecta</name>
    <name type="common">African marigold</name>
    <dbReference type="NCBI Taxonomy" id="13708"/>
    <lineage>
        <taxon>Eukaryota</taxon>
        <taxon>Viridiplantae</taxon>
        <taxon>Streptophyta</taxon>
        <taxon>Embryophyta</taxon>
        <taxon>Tracheophyta</taxon>
        <taxon>Spermatophyta</taxon>
        <taxon>Magnoliopsida</taxon>
        <taxon>eudicotyledons</taxon>
        <taxon>Gunneridae</taxon>
        <taxon>Pentapetalae</taxon>
        <taxon>asterids</taxon>
        <taxon>campanulids</taxon>
        <taxon>Asterales</taxon>
        <taxon>Asteraceae</taxon>
        <taxon>Asteroideae</taxon>
        <taxon>Heliantheae alliance</taxon>
        <taxon>Tageteae</taxon>
        <taxon>Tagetes</taxon>
    </lineage>
</organism>
<keyword evidence="2" id="KW-1185">Reference proteome</keyword>
<dbReference type="AlphaFoldDB" id="A0AAD8NU32"/>
<evidence type="ECO:0000313" key="1">
    <source>
        <dbReference type="EMBL" id="KAK1420736.1"/>
    </source>
</evidence>
<reference evidence="1" key="1">
    <citation type="journal article" date="2023" name="bioRxiv">
        <title>Improved chromosome-level genome assembly for marigold (Tagetes erecta).</title>
        <authorList>
            <person name="Jiang F."/>
            <person name="Yuan L."/>
            <person name="Wang S."/>
            <person name="Wang H."/>
            <person name="Xu D."/>
            <person name="Wang A."/>
            <person name="Fan W."/>
        </authorList>
    </citation>
    <scope>NUCLEOTIDE SEQUENCE</scope>
    <source>
        <strain evidence="1">WSJ</strain>
        <tissue evidence="1">Leaf</tissue>
    </source>
</reference>
<dbReference type="EMBL" id="JAUHHV010000006">
    <property type="protein sequence ID" value="KAK1420736.1"/>
    <property type="molecule type" value="Genomic_DNA"/>
</dbReference>
<evidence type="ECO:0000313" key="2">
    <source>
        <dbReference type="Proteomes" id="UP001229421"/>
    </source>
</evidence>
<name>A0AAD8NU32_TARER</name>
<accession>A0AAD8NU32</accession>
<proteinExistence type="predicted"/>
<protein>
    <submittedName>
        <fullName evidence="1">Uncharacterized protein</fullName>
    </submittedName>
</protein>
<comment type="caution">
    <text evidence="1">The sequence shown here is derived from an EMBL/GenBank/DDBJ whole genome shotgun (WGS) entry which is preliminary data.</text>
</comment>
<dbReference type="Proteomes" id="UP001229421">
    <property type="component" value="Unassembled WGS sequence"/>
</dbReference>
<gene>
    <name evidence="1" type="ORF">QVD17_22566</name>
</gene>
<sequence length="86" mass="9887">MMIKSSYWALSHLYITWAETKRILGAVLMEFVSKKFGCPRLSMMIANPELYPSILSLEAKIDGKHSSKSRQQCKTIKFRDECEGKV</sequence>